<protein>
    <submittedName>
        <fullName evidence="2">Uncharacterized protein</fullName>
    </submittedName>
</protein>
<organism evidence="1 2">
    <name type="scientific">Parascaris equorum</name>
    <name type="common">Equine roundworm</name>
    <dbReference type="NCBI Taxonomy" id="6256"/>
    <lineage>
        <taxon>Eukaryota</taxon>
        <taxon>Metazoa</taxon>
        <taxon>Ecdysozoa</taxon>
        <taxon>Nematoda</taxon>
        <taxon>Chromadorea</taxon>
        <taxon>Rhabditida</taxon>
        <taxon>Spirurina</taxon>
        <taxon>Ascaridomorpha</taxon>
        <taxon>Ascaridoidea</taxon>
        <taxon>Ascarididae</taxon>
        <taxon>Parascaris</taxon>
    </lineage>
</organism>
<dbReference type="AlphaFoldDB" id="A0A914RPY5"/>
<reference evidence="2" key="1">
    <citation type="submission" date="2022-11" db="UniProtKB">
        <authorList>
            <consortium name="WormBaseParasite"/>
        </authorList>
    </citation>
    <scope>IDENTIFICATION</scope>
</reference>
<proteinExistence type="predicted"/>
<dbReference type="Proteomes" id="UP000887564">
    <property type="component" value="Unplaced"/>
</dbReference>
<keyword evidence="1" id="KW-1185">Reference proteome</keyword>
<sequence length="108" mass="11430">MPCMVHFGGCKGGPTRFVANLIIAAVGFHGSFADYDHKVPQTPPSVPVPSLLSHSQLGEDSGLLEQSRVDRLRSGSVVPDCADGGEESFDLLADDYLGPFGIDVLSQE</sequence>
<dbReference type="WBParaSite" id="PEQ_0000841201-mRNA-1">
    <property type="protein sequence ID" value="PEQ_0000841201-mRNA-1"/>
    <property type="gene ID" value="PEQ_0000841201"/>
</dbReference>
<accession>A0A914RPY5</accession>
<evidence type="ECO:0000313" key="1">
    <source>
        <dbReference type="Proteomes" id="UP000887564"/>
    </source>
</evidence>
<evidence type="ECO:0000313" key="2">
    <source>
        <dbReference type="WBParaSite" id="PEQ_0000841201-mRNA-1"/>
    </source>
</evidence>
<name>A0A914RPY5_PAREQ</name>